<evidence type="ECO:0000256" key="4">
    <source>
        <dbReference type="ARBA" id="ARBA00023163"/>
    </source>
</evidence>
<dbReference type="Gene3D" id="1.10.10.60">
    <property type="entry name" value="Homeodomain-like"/>
    <property type="match status" value="4"/>
</dbReference>
<dbReference type="Proteomes" id="UP001295469">
    <property type="component" value="Chromosome C01"/>
</dbReference>
<dbReference type="Pfam" id="PF00249">
    <property type="entry name" value="Myb_DNA-binding"/>
    <property type="match status" value="1"/>
</dbReference>
<feature type="domain" description="Myb-like" evidence="7">
    <location>
        <begin position="437"/>
        <end position="488"/>
    </location>
</feature>
<feature type="compositionally biased region" description="Polar residues" evidence="6">
    <location>
        <begin position="29"/>
        <end position="41"/>
    </location>
</feature>
<gene>
    <name evidence="9" type="ORF">DARMORV10_C01P13650.1</name>
</gene>
<dbReference type="PROSITE" id="PS50090">
    <property type="entry name" value="MYB_LIKE"/>
    <property type="match status" value="4"/>
</dbReference>
<feature type="region of interest" description="Disordered" evidence="6">
    <location>
        <begin position="28"/>
        <end position="47"/>
    </location>
</feature>
<dbReference type="InterPro" id="IPR051575">
    <property type="entry name" value="Myb-like_DNA-bd"/>
</dbReference>
<feature type="region of interest" description="Disordered" evidence="6">
    <location>
        <begin position="55"/>
        <end position="79"/>
    </location>
</feature>
<dbReference type="CDD" id="cd00167">
    <property type="entry name" value="SANT"/>
    <property type="match status" value="3"/>
</dbReference>
<feature type="domain" description="HTH myb-type" evidence="8">
    <location>
        <begin position="437"/>
        <end position="492"/>
    </location>
</feature>
<dbReference type="SUPFAM" id="SSF46689">
    <property type="entry name" value="Homeodomain-like"/>
    <property type="match status" value="3"/>
</dbReference>
<sequence length="761" mass="86373">MDREIMYDSDDDDIGEDLDDLRRACIVSDSDSNSGGVLQSDSENEDDFEMLRSVKTQLASSPDHPMGLSSLPSDSDSQDDFEMLRSLKRQLALPMDQEDEDDETLFAICKRFSSYENSGVEGTLMNESSPKQVHASCNEPSSEILSRSNTCESFSEVVEASVEPHLTLASASSSTFPESAQAFVDAIRKNRSYQKFLRRKLGEIEATIEKNEKLQKDVKIIDGFTVSCKRRMKQQAFSQGKDPRFELISIRRPRTHDSSEGTGEKTSPLTLGPLENPCVASYRMALEEYPVTVCRTNWSAKENEDLAKGLRQQLQETLIREATERSSDLEGCSDDIDSILESVSNLEITPEMIRQFLPKVNWDQLDIKNRSAAECEARWMSSEDPLINQGPWTAAEDDYIRLITQNKSVTDWLDVAVSLGTNRNPFQCLARYQRSLNTDILRREWTPEEDDQLRTAVGLFGEKDWQSVANEIEGRTGTQCSNRWNKSLVPSRKRVGKSNSKEAKWSSEEDKRLRVALTFFGAKNYNKIAQFVPGRTQSQCRARWKDSLDPRLNFGSWTEEEVTKYNEAVKEHGDSNWSKVAAHVYSRTSKQCSRRWETLNPHLKLLKREAMRLRREATIGNFVDRESERPLLVASDFLALAERSFESEPVLKKKRKTRSKKADAEGESEAVCADTERQPKRRRKGLERCSGDVCRQENGTEETGKEKKQRRKRKAVAGTSSDNSTVTTNSNCSHVKVGIEKLKPRRKVSAVVPIENQDAPN</sequence>
<evidence type="ECO:0000313" key="9">
    <source>
        <dbReference type="EMBL" id="CAF2069904.1"/>
    </source>
</evidence>
<dbReference type="InterPro" id="IPR001005">
    <property type="entry name" value="SANT/Myb"/>
</dbReference>
<keyword evidence="4" id="KW-0804">Transcription</keyword>
<dbReference type="PANTHER" id="PTHR46621">
    <property type="entry name" value="SNRNA-ACTIVATING PROTEIN COMPLEX SUBUNIT 4"/>
    <property type="match status" value="1"/>
</dbReference>
<dbReference type="InterPro" id="IPR017930">
    <property type="entry name" value="Myb_dom"/>
</dbReference>
<dbReference type="GO" id="GO:0005634">
    <property type="term" value="C:nucleus"/>
    <property type="evidence" value="ECO:0007669"/>
    <property type="project" value="UniProtKB-SubCell"/>
</dbReference>
<evidence type="ECO:0000259" key="8">
    <source>
        <dbReference type="PROSITE" id="PS51294"/>
    </source>
</evidence>
<evidence type="ECO:0000256" key="6">
    <source>
        <dbReference type="SAM" id="MobiDB-lite"/>
    </source>
</evidence>
<name>A0A816R3G6_BRANA</name>
<proteinExistence type="predicted"/>
<feature type="domain" description="HTH myb-type" evidence="8">
    <location>
        <begin position="555"/>
        <end position="604"/>
    </location>
</feature>
<feature type="domain" description="Myb-like" evidence="7">
    <location>
        <begin position="497"/>
        <end position="548"/>
    </location>
</feature>
<dbReference type="AlphaFoldDB" id="A0A816R3G6"/>
<protein>
    <submittedName>
        <fullName evidence="9">(rape) hypothetical protein</fullName>
    </submittedName>
</protein>
<dbReference type="EMBL" id="HG994365">
    <property type="protein sequence ID" value="CAF2069904.1"/>
    <property type="molecule type" value="Genomic_DNA"/>
</dbReference>
<dbReference type="Pfam" id="PF13921">
    <property type="entry name" value="Myb_DNA-bind_6"/>
    <property type="match status" value="1"/>
</dbReference>
<reference evidence="9" key="1">
    <citation type="submission" date="2021-01" db="EMBL/GenBank/DDBJ databases">
        <authorList>
            <consortium name="Genoscope - CEA"/>
            <person name="William W."/>
        </authorList>
    </citation>
    <scope>NUCLEOTIDE SEQUENCE</scope>
</reference>
<comment type="subcellular location">
    <subcellularLocation>
        <location evidence="1">Nucleus</location>
    </subcellularLocation>
</comment>
<dbReference type="InterPro" id="IPR009057">
    <property type="entry name" value="Homeodomain-like_sf"/>
</dbReference>
<feature type="region of interest" description="Disordered" evidence="6">
    <location>
        <begin position="649"/>
        <end position="731"/>
    </location>
</feature>
<feature type="domain" description="Myb-like" evidence="7">
    <location>
        <begin position="549"/>
        <end position="600"/>
    </location>
</feature>
<dbReference type="GO" id="GO:0003677">
    <property type="term" value="F:DNA binding"/>
    <property type="evidence" value="ECO:0007669"/>
    <property type="project" value="UniProtKB-KW"/>
</dbReference>
<keyword evidence="5" id="KW-0539">Nucleus</keyword>
<dbReference type="SMART" id="SM00717">
    <property type="entry name" value="SANT"/>
    <property type="match status" value="5"/>
</dbReference>
<keyword evidence="2" id="KW-0805">Transcription regulation</keyword>
<evidence type="ECO:0000259" key="7">
    <source>
        <dbReference type="PROSITE" id="PS50090"/>
    </source>
</evidence>
<feature type="domain" description="HTH myb-type" evidence="8">
    <location>
        <begin position="497"/>
        <end position="552"/>
    </location>
</feature>
<feature type="domain" description="Myb-like" evidence="7">
    <location>
        <begin position="384"/>
        <end position="436"/>
    </location>
</feature>
<evidence type="ECO:0000256" key="1">
    <source>
        <dbReference type="ARBA" id="ARBA00004123"/>
    </source>
</evidence>
<evidence type="ECO:0000256" key="5">
    <source>
        <dbReference type="ARBA" id="ARBA00023242"/>
    </source>
</evidence>
<dbReference type="PANTHER" id="PTHR46621:SF1">
    <property type="entry name" value="SNRNA-ACTIVATING PROTEIN COMPLEX SUBUNIT 4"/>
    <property type="match status" value="1"/>
</dbReference>
<evidence type="ECO:0000256" key="3">
    <source>
        <dbReference type="ARBA" id="ARBA00023125"/>
    </source>
</evidence>
<organism evidence="9">
    <name type="scientific">Brassica napus</name>
    <name type="common">Rape</name>
    <dbReference type="NCBI Taxonomy" id="3708"/>
    <lineage>
        <taxon>Eukaryota</taxon>
        <taxon>Viridiplantae</taxon>
        <taxon>Streptophyta</taxon>
        <taxon>Embryophyta</taxon>
        <taxon>Tracheophyta</taxon>
        <taxon>Spermatophyta</taxon>
        <taxon>Magnoliopsida</taxon>
        <taxon>eudicotyledons</taxon>
        <taxon>Gunneridae</taxon>
        <taxon>Pentapetalae</taxon>
        <taxon>rosids</taxon>
        <taxon>malvids</taxon>
        <taxon>Brassicales</taxon>
        <taxon>Brassicaceae</taxon>
        <taxon>Brassiceae</taxon>
        <taxon>Brassica</taxon>
    </lineage>
</organism>
<evidence type="ECO:0000256" key="2">
    <source>
        <dbReference type="ARBA" id="ARBA00023015"/>
    </source>
</evidence>
<feature type="compositionally biased region" description="Low complexity" evidence="6">
    <location>
        <begin position="719"/>
        <end position="731"/>
    </location>
</feature>
<keyword evidence="3" id="KW-0238">DNA-binding</keyword>
<accession>A0A816R3G6</accession>
<dbReference type="PROSITE" id="PS51294">
    <property type="entry name" value="HTH_MYB"/>
    <property type="match status" value="3"/>
</dbReference>